<dbReference type="EMBL" id="JANJYI010000003">
    <property type="protein sequence ID" value="KAK2655499.1"/>
    <property type="molecule type" value="Genomic_DNA"/>
</dbReference>
<evidence type="ECO:0000313" key="1">
    <source>
        <dbReference type="EMBL" id="KAK2655499.1"/>
    </source>
</evidence>
<comment type="caution">
    <text evidence="1">The sequence shown here is derived from an EMBL/GenBank/DDBJ whole genome shotgun (WGS) entry which is preliminary data.</text>
</comment>
<keyword evidence="2" id="KW-1185">Reference proteome</keyword>
<organism evidence="1 2">
    <name type="scientific">Dipteronia dyeriana</name>
    <dbReference type="NCBI Taxonomy" id="168575"/>
    <lineage>
        <taxon>Eukaryota</taxon>
        <taxon>Viridiplantae</taxon>
        <taxon>Streptophyta</taxon>
        <taxon>Embryophyta</taxon>
        <taxon>Tracheophyta</taxon>
        <taxon>Spermatophyta</taxon>
        <taxon>Magnoliopsida</taxon>
        <taxon>eudicotyledons</taxon>
        <taxon>Gunneridae</taxon>
        <taxon>Pentapetalae</taxon>
        <taxon>rosids</taxon>
        <taxon>malvids</taxon>
        <taxon>Sapindales</taxon>
        <taxon>Sapindaceae</taxon>
        <taxon>Hippocastanoideae</taxon>
        <taxon>Acereae</taxon>
        <taxon>Dipteronia</taxon>
    </lineage>
</organism>
<dbReference type="AlphaFoldDB" id="A0AAD9X9W9"/>
<protein>
    <submittedName>
        <fullName evidence="1">Uncharacterized protein</fullName>
    </submittedName>
</protein>
<sequence>MIVLNEDAIKWYSFLLATVKTQKCQQRLVSMYSIRPPNQAPQQLHEICKVVSSTIGDMPREQQGTGPKNSCF</sequence>
<proteinExistence type="predicted"/>
<accession>A0AAD9X9W9</accession>
<dbReference type="Proteomes" id="UP001280121">
    <property type="component" value="Unassembled WGS sequence"/>
</dbReference>
<reference evidence="1" key="1">
    <citation type="journal article" date="2023" name="Plant J.">
        <title>Genome sequences and population genomics provide insights into the demographic history, inbreeding, and mutation load of two 'living fossil' tree species of Dipteronia.</title>
        <authorList>
            <person name="Feng Y."/>
            <person name="Comes H.P."/>
            <person name="Chen J."/>
            <person name="Zhu S."/>
            <person name="Lu R."/>
            <person name="Zhang X."/>
            <person name="Li P."/>
            <person name="Qiu J."/>
            <person name="Olsen K.M."/>
            <person name="Qiu Y."/>
        </authorList>
    </citation>
    <scope>NUCLEOTIDE SEQUENCE</scope>
    <source>
        <strain evidence="1">KIB01</strain>
    </source>
</reference>
<gene>
    <name evidence="1" type="ORF">Ddye_008551</name>
</gene>
<evidence type="ECO:0000313" key="2">
    <source>
        <dbReference type="Proteomes" id="UP001280121"/>
    </source>
</evidence>
<name>A0AAD9X9W9_9ROSI</name>